<sequence length="113" mass="12539">MAVEDSAETDEHGRVQSQSVHRKGTLAIAGAEVRQASRHASGFSLIVILVHHFTDLLERLPPVAVLEGPPPPKQEPTPPRHRAYASRFAVPIPAPDEREKRERNNGEKQEEIV</sequence>
<reference evidence="2" key="2">
    <citation type="submission" date="2018-05" db="EMBL/GenBank/DDBJ databases">
        <title>OmerRS3 (Oryza meridionalis Reference Sequence Version 3).</title>
        <authorList>
            <person name="Zhang J."/>
            <person name="Kudrna D."/>
            <person name="Lee S."/>
            <person name="Talag J."/>
            <person name="Welchert J."/>
            <person name="Wing R.A."/>
        </authorList>
    </citation>
    <scope>NUCLEOTIDE SEQUENCE [LARGE SCALE GENOMIC DNA]</scope>
    <source>
        <strain evidence="2">cv. OR44</strain>
    </source>
</reference>
<reference evidence="2" key="1">
    <citation type="submission" date="2015-04" db="UniProtKB">
        <authorList>
            <consortium name="EnsemblPlants"/>
        </authorList>
    </citation>
    <scope>IDENTIFICATION</scope>
</reference>
<name>A0A0E0EKX0_9ORYZ</name>
<keyword evidence="3" id="KW-1185">Reference proteome</keyword>
<protein>
    <submittedName>
        <fullName evidence="2">Uncharacterized protein</fullName>
    </submittedName>
</protein>
<accession>A0A0E0EKX0</accession>
<dbReference type="EnsemblPlants" id="OMERI08G10540.1">
    <property type="protein sequence ID" value="OMERI08G10540.1"/>
    <property type="gene ID" value="OMERI08G10540"/>
</dbReference>
<feature type="compositionally biased region" description="Basic and acidic residues" evidence="1">
    <location>
        <begin position="95"/>
        <end position="113"/>
    </location>
</feature>
<dbReference type="HOGENOM" id="CLU_2137501_0_0_1"/>
<evidence type="ECO:0000256" key="1">
    <source>
        <dbReference type="SAM" id="MobiDB-lite"/>
    </source>
</evidence>
<dbReference type="Gramene" id="OMERI08G10540.1">
    <property type="protein sequence ID" value="OMERI08G10540.1"/>
    <property type="gene ID" value="OMERI08G10540"/>
</dbReference>
<organism evidence="2">
    <name type="scientific">Oryza meridionalis</name>
    <dbReference type="NCBI Taxonomy" id="40149"/>
    <lineage>
        <taxon>Eukaryota</taxon>
        <taxon>Viridiplantae</taxon>
        <taxon>Streptophyta</taxon>
        <taxon>Embryophyta</taxon>
        <taxon>Tracheophyta</taxon>
        <taxon>Spermatophyta</taxon>
        <taxon>Magnoliopsida</taxon>
        <taxon>Liliopsida</taxon>
        <taxon>Poales</taxon>
        <taxon>Poaceae</taxon>
        <taxon>BOP clade</taxon>
        <taxon>Oryzoideae</taxon>
        <taxon>Oryzeae</taxon>
        <taxon>Oryzinae</taxon>
        <taxon>Oryza</taxon>
    </lineage>
</organism>
<evidence type="ECO:0000313" key="3">
    <source>
        <dbReference type="Proteomes" id="UP000008021"/>
    </source>
</evidence>
<proteinExistence type="predicted"/>
<dbReference type="Proteomes" id="UP000008021">
    <property type="component" value="Chromosome 8"/>
</dbReference>
<dbReference type="AlphaFoldDB" id="A0A0E0EKX0"/>
<evidence type="ECO:0000313" key="2">
    <source>
        <dbReference type="EnsemblPlants" id="OMERI08G10540.1"/>
    </source>
</evidence>
<feature type="region of interest" description="Disordered" evidence="1">
    <location>
        <begin position="88"/>
        <end position="113"/>
    </location>
</feature>
<feature type="region of interest" description="Disordered" evidence="1">
    <location>
        <begin position="1"/>
        <end position="24"/>
    </location>
</feature>